<feature type="region of interest" description="Disordered" evidence="1">
    <location>
        <begin position="144"/>
        <end position="222"/>
    </location>
</feature>
<keyword evidence="4" id="KW-1185">Reference proteome</keyword>
<evidence type="ECO:0000256" key="1">
    <source>
        <dbReference type="SAM" id="MobiDB-lite"/>
    </source>
</evidence>
<evidence type="ECO:0000313" key="4">
    <source>
        <dbReference type="Proteomes" id="UP001437256"/>
    </source>
</evidence>
<feature type="domain" description="Myb/SANT-like" evidence="2">
    <location>
        <begin position="9"/>
        <end position="103"/>
    </location>
</feature>
<comment type="caution">
    <text evidence="3">The sequence shown here is derived from an EMBL/GenBank/DDBJ whole genome shotgun (WGS) entry which is preliminary data.</text>
</comment>
<evidence type="ECO:0000259" key="2">
    <source>
        <dbReference type="Pfam" id="PF12776"/>
    </source>
</evidence>
<gene>
    <name evidence="3" type="ORF">AAF712_015642</name>
</gene>
<protein>
    <recommendedName>
        <fullName evidence="2">Myb/SANT-like domain-containing protein</fullName>
    </recommendedName>
</protein>
<dbReference type="InterPro" id="IPR024752">
    <property type="entry name" value="Myb/SANT-like_dom"/>
</dbReference>
<feature type="compositionally biased region" description="Basic and acidic residues" evidence="1">
    <location>
        <begin position="177"/>
        <end position="189"/>
    </location>
</feature>
<sequence>MADKEPAVKWTRVEDEAMIDALTDKLSTSKQPDGGWKSTTWTYVETKLSEVPGEGKKLAKKCANRFKDIKDSYADNKQLQNMSGFGWDDERQMVTAGDNQWKALKKTKAKGKANLSLYKNTPFPLYDKMAFLCDGHMADGSHAFHPGDDIDTTQDFVDGNTSGVEPEPEEEGSQPVRSDKEGSRSDKENTPPSMPPTRKRKSGAPDSKKAHKCSRTKSSLTSNPDTAVGFTCMADAVATISQSFANESLQRHTHAVHQLEKDRGLDDEDKNDILFYFADNSCYTMTYLALPDKDCCLSYLNSLLARLRD</sequence>
<dbReference type="PANTHER" id="PTHR46929:SF3">
    <property type="entry name" value="MYB_SANT-LIKE DOMAIN-CONTAINING PROTEIN"/>
    <property type="match status" value="1"/>
</dbReference>
<dbReference type="Proteomes" id="UP001437256">
    <property type="component" value="Unassembled WGS sequence"/>
</dbReference>
<organism evidence="3 4">
    <name type="scientific">Marasmius tenuissimus</name>
    <dbReference type="NCBI Taxonomy" id="585030"/>
    <lineage>
        <taxon>Eukaryota</taxon>
        <taxon>Fungi</taxon>
        <taxon>Dikarya</taxon>
        <taxon>Basidiomycota</taxon>
        <taxon>Agaricomycotina</taxon>
        <taxon>Agaricomycetes</taxon>
        <taxon>Agaricomycetidae</taxon>
        <taxon>Agaricales</taxon>
        <taxon>Marasmiineae</taxon>
        <taxon>Marasmiaceae</taxon>
        <taxon>Marasmius</taxon>
    </lineage>
</organism>
<dbReference type="Pfam" id="PF12776">
    <property type="entry name" value="Myb_DNA-bind_3"/>
    <property type="match status" value="1"/>
</dbReference>
<accession>A0ABR2ZA99</accession>
<evidence type="ECO:0000313" key="3">
    <source>
        <dbReference type="EMBL" id="KAL0057708.1"/>
    </source>
</evidence>
<dbReference type="PANTHER" id="PTHR46929">
    <property type="entry name" value="EXPRESSED PROTEIN"/>
    <property type="match status" value="1"/>
</dbReference>
<dbReference type="EMBL" id="JBBXMP010000457">
    <property type="protein sequence ID" value="KAL0057708.1"/>
    <property type="molecule type" value="Genomic_DNA"/>
</dbReference>
<reference evidence="3 4" key="1">
    <citation type="submission" date="2024-05" db="EMBL/GenBank/DDBJ databases">
        <title>A draft genome resource for the thread blight pathogen Marasmius tenuissimus strain MS-2.</title>
        <authorList>
            <person name="Yulfo-Soto G.E."/>
            <person name="Baruah I.K."/>
            <person name="Amoako-Attah I."/>
            <person name="Bukari Y."/>
            <person name="Meinhardt L.W."/>
            <person name="Bailey B.A."/>
            <person name="Cohen S.P."/>
        </authorList>
    </citation>
    <scope>NUCLEOTIDE SEQUENCE [LARGE SCALE GENOMIC DNA]</scope>
    <source>
        <strain evidence="3 4">MS-2</strain>
    </source>
</reference>
<feature type="compositionally biased region" description="Polar residues" evidence="1">
    <location>
        <begin position="153"/>
        <end position="163"/>
    </location>
</feature>
<proteinExistence type="predicted"/>
<name>A0ABR2ZA99_9AGAR</name>